<name>A0A9P8RVS4_9EUKA</name>
<dbReference type="AlphaFoldDB" id="A0A9P8RVS4"/>
<sequence>MQVTVTPDKFIPISQTEQICYDDLECHSSQQEEQCSDKIMSVNKTKQ</sequence>
<keyword evidence="2" id="KW-1185">Reference proteome</keyword>
<gene>
    <name evidence="1" type="ORF">SS50377_27029</name>
</gene>
<dbReference type="Proteomes" id="UP000018208">
    <property type="component" value="Unassembled WGS sequence"/>
</dbReference>
<protein>
    <submittedName>
        <fullName evidence="1">Uncharacterized protein</fullName>
    </submittedName>
</protein>
<evidence type="ECO:0000313" key="2">
    <source>
        <dbReference type="Proteomes" id="UP000018208"/>
    </source>
</evidence>
<dbReference type="KEGG" id="ssao:94301052"/>
<accession>A0A9P8RVS4</accession>
<dbReference type="EMBL" id="AUWU02000007">
    <property type="protein sequence ID" value="KAH0570742.1"/>
    <property type="molecule type" value="Genomic_DNA"/>
</dbReference>
<evidence type="ECO:0000313" key="1">
    <source>
        <dbReference type="EMBL" id="KAH0570742.1"/>
    </source>
</evidence>
<proteinExistence type="predicted"/>
<dbReference type="GeneID" id="94301052"/>
<comment type="caution">
    <text evidence="1">The sequence shown here is derived from an EMBL/GenBank/DDBJ whole genome shotgun (WGS) entry which is preliminary data.</text>
</comment>
<organism evidence="1 2">
    <name type="scientific">Spironucleus salmonicida</name>
    <dbReference type="NCBI Taxonomy" id="348837"/>
    <lineage>
        <taxon>Eukaryota</taxon>
        <taxon>Metamonada</taxon>
        <taxon>Diplomonadida</taxon>
        <taxon>Hexamitidae</taxon>
        <taxon>Hexamitinae</taxon>
        <taxon>Spironucleus</taxon>
    </lineage>
</organism>
<reference evidence="1 2" key="1">
    <citation type="journal article" date="2014" name="PLoS Genet.">
        <title>The Genome of Spironucleus salmonicida Highlights a Fish Pathogen Adapted to Fluctuating Environments.</title>
        <authorList>
            <person name="Xu F."/>
            <person name="Jerlstrom-Hultqvist J."/>
            <person name="Einarsson E."/>
            <person name="Astvaldsson A."/>
            <person name="Svard S.G."/>
            <person name="Andersson J.O."/>
        </authorList>
    </citation>
    <scope>NUCLEOTIDE SEQUENCE [LARGE SCALE GENOMIC DNA]</scope>
    <source>
        <strain evidence="1 2">ATCC 50377</strain>
    </source>
</reference>
<dbReference type="RefSeq" id="XP_067761515.1">
    <property type="nucleotide sequence ID" value="XM_067910828.1"/>
</dbReference>